<proteinExistence type="predicted"/>
<evidence type="ECO:0000313" key="2">
    <source>
        <dbReference type="Proteomes" id="UP001175228"/>
    </source>
</evidence>
<dbReference type="AlphaFoldDB" id="A0AA39TKM9"/>
<keyword evidence="2" id="KW-1185">Reference proteome</keyword>
<protein>
    <submittedName>
        <fullName evidence="1">Uncharacterized protein</fullName>
    </submittedName>
</protein>
<dbReference type="Proteomes" id="UP001175228">
    <property type="component" value="Unassembled WGS sequence"/>
</dbReference>
<feature type="non-terminal residue" evidence="1">
    <location>
        <position position="1"/>
    </location>
</feature>
<name>A0AA39TKM9_9AGAR</name>
<sequence length="409" mass="46599">VYDFPLRLCRCIKVRPQTPDVTVSCVTFEDALGGYFPKECSEEFAADMLNAISTFDRFADETSLPPTFTFVLAFVRYVLHRLSLVSSLDGVTKDATVKALFNLPLYKELQDLSDDQVIALSDLVEDIVIRSPVFKAELEWTHLQMLVVEVYSAMVGAWSWSSHRPGSGYSPRHDFWPALRPLTEFLIHRYYDALCDDDYLLKILTMNAMCKILGFGLSHGVQTVYDVFLETRCLDVFGNHSLHPSLVGVINGYVAGLAAPHALINSQHYLDYLHQPENLFSACCILTTNGWDNFSDTPDSTEMLQAGLCSNIRALASLRPLDPSWEQCRRKLRDLLHDDGEFFAKQKKWTGLWFEDLEPEDIDQAKNNISLALCELDDFFSGSMAWHFLGGIYKYLPYPRRRETEEVQV</sequence>
<accession>A0AA39TKM9</accession>
<reference evidence="1" key="1">
    <citation type="submission" date="2023-06" db="EMBL/GenBank/DDBJ databases">
        <authorList>
            <consortium name="Lawrence Berkeley National Laboratory"/>
            <person name="Ahrendt S."/>
            <person name="Sahu N."/>
            <person name="Indic B."/>
            <person name="Wong-Bajracharya J."/>
            <person name="Merenyi Z."/>
            <person name="Ke H.-M."/>
            <person name="Monk M."/>
            <person name="Kocsube S."/>
            <person name="Drula E."/>
            <person name="Lipzen A."/>
            <person name="Balint B."/>
            <person name="Henrissat B."/>
            <person name="Andreopoulos B."/>
            <person name="Martin F.M."/>
            <person name="Harder C.B."/>
            <person name="Rigling D."/>
            <person name="Ford K.L."/>
            <person name="Foster G.D."/>
            <person name="Pangilinan J."/>
            <person name="Papanicolaou A."/>
            <person name="Barry K."/>
            <person name="LaButti K."/>
            <person name="Viragh M."/>
            <person name="Koriabine M."/>
            <person name="Yan M."/>
            <person name="Riley R."/>
            <person name="Champramary S."/>
            <person name="Plett K.L."/>
            <person name="Tsai I.J."/>
            <person name="Slot J."/>
            <person name="Sipos G."/>
            <person name="Plett J."/>
            <person name="Nagy L.G."/>
            <person name="Grigoriev I.V."/>
        </authorList>
    </citation>
    <scope>NUCLEOTIDE SEQUENCE</scope>
    <source>
        <strain evidence="1">HWK02</strain>
    </source>
</reference>
<comment type="caution">
    <text evidence="1">The sequence shown here is derived from an EMBL/GenBank/DDBJ whole genome shotgun (WGS) entry which is preliminary data.</text>
</comment>
<dbReference type="EMBL" id="JAUEPU010000026">
    <property type="protein sequence ID" value="KAK0493091.1"/>
    <property type="molecule type" value="Genomic_DNA"/>
</dbReference>
<organism evidence="1 2">
    <name type="scientific">Armillaria luteobubalina</name>
    <dbReference type="NCBI Taxonomy" id="153913"/>
    <lineage>
        <taxon>Eukaryota</taxon>
        <taxon>Fungi</taxon>
        <taxon>Dikarya</taxon>
        <taxon>Basidiomycota</taxon>
        <taxon>Agaricomycotina</taxon>
        <taxon>Agaricomycetes</taxon>
        <taxon>Agaricomycetidae</taxon>
        <taxon>Agaricales</taxon>
        <taxon>Marasmiineae</taxon>
        <taxon>Physalacriaceae</taxon>
        <taxon>Armillaria</taxon>
    </lineage>
</organism>
<evidence type="ECO:0000313" key="1">
    <source>
        <dbReference type="EMBL" id="KAK0493091.1"/>
    </source>
</evidence>
<gene>
    <name evidence="1" type="ORF">EDD18DRAFT_1407398</name>
</gene>